<reference evidence="9" key="1">
    <citation type="journal article" date="2012" name="PLoS ONE">
        <title>Gene sets for utilization of primary and secondary nutrition supplies in the distal gut of endangered iberian lynx.</title>
        <authorList>
            <person name="Alcaide M."/>
            <person name="Messina E."/>
            <person name="Richter M."/>
            <person name="Bargiela R."/>
            <person name="Peplies J."/>
            <person name="Huws S.A."/>
            <person name="Newbold C.J."/>
            <person name="Golyshin P.N."/>
            <person name="Simon M.A."/>
            <person name="Lopez G."/>
            <person name="Yakimov M.M."/>
            <person name="Ferrer M."/>
        </authorList>
    </citation>
    <scope>NUCLEOTIDE SEQUENCE</scope>
</reference>
<dbReference type="AlphaFoldDB" id="J9FT24"/>
<evidence type="ECO:0000256" key="3">
    <source>
        <dbReference type="ARBA" id="ARBA00022692"/>
    </source>
</evidence>
<evidence type="ECO:0000256" key="2">
    <source>
        <dbReference type="ARBA" id="ARBA00022475"/>
    </source>
</evidence>
<feature type="transmembrane region" description="Helical" evidence="8">
    <location>
        <begin position="37"/>
        <end position="59"/>
    </location>
</feature>
<dbReference type="GO" id="GO:0005886">
    <property type="term" value="C:plasma membrane"/>
    <property type="evidence" value="ECO:0007669"/>
    <property type="project" value="UniProtKB-SubCell"/>
</dbReference>
<evidence type="ECO:0000256" key="7">
    <source>
        <dbReference type="ARBA" id="ARBA00035585"/>
    </source>
</evidence>
<dbReference type="NCBIfam" id="TIGR00494">
    <property type="entry name" value="crcB"/>
    <property type="match status" value="1"/>
</dbReference>
<comment type="similarity">
    <text evidence="6">Belongs to the fluoride channel Fluc/FEX (TC 1.A.43) family.</text>
</comment>
<dbReference type="Pfam" id="PF02537">
    <property type="entry name" value="CRCB"/>
    <property type="match status" value="1"/>
</dbReference>
<sequence>MKTMIHSILLVGVGSGIGGVLRYLLGRTFQSLFPLSFPWGTLVINALGCLAIGILCGFLARGGVWSESLRLFAVVGLCGGFTTFSTFSNESYSLWINGCVGQALAYSLLSVVIGFAMVILGYALSR</sequence>
<dbReference type="InterPro" id="IPR003691">
    <property type="entry name" value="FluC"/>
</dbReference>
<evidence type="ECO:0000256" key="1">
    <source>
        <dbReference type="ARBA" id="ARBA00004651"/>
    </source>
</evidence>
<dbReference type="HAMAP" id="MF_00454">
    <property type="entry name" value="FluC"/>
    <property type="match status" value="1"/>
</dbReference>
<comment type="subcellular location">
    <subcellularLocation>
        <location evidence="1">Cell membrane</location>
        <topology evidence="1">Multi-pass membrane protein</topology>
    </subcellularLocation>
</comment>
<comment type="catalytic activity">
    <reaction evidence="7">
        <text>fluoride(in) = fluoride(out)</text>
        <dbReference type="Rhea" id="RHEA:76159"/>
        <dbReference type="ChEBI" id="CHEBI:17051"/>
    </reaction>
    <physiologicalReaction direction="left-to-right" evidence="7">
        <dbReference type="Rhea" id="RHEA:76160"/>
    </physiologicalReaction>
</comment>
<keyword evidence="3 8" id="KW-0812">Transmembrane</keyword>
<feature type="transmembrane region" description="Helical" evidence="8">
    <location>
        <begin position="71"/>
        <end position="88"/>
    </location>
</feature>
<accession>J9FT24</accession>
<gene>
    <name evidence="9" type="ORF">EVA_14249</name>
</gene>
<comment type="caution">
    <text evidence="9">The sequence shown here is derived from an EMBL/GenBank/DDBJ whole genome shotgun (WGS) entry which is preliminary data.</text>
</comment>
<dbReference type="PANTHER" id="PTHR28259:SF1">
    <property type="entry name" value="FLUORIDE EXPORT PROTEIN 1-RELATED"/>
    <property type="match status" value="1"/>
</dbReference>
<keyword evidence="2" id="KW-1003">Cell membrane</keyword>
<name>J9FT24_9ZZZZ</name>
<proteinExistence type="inferred from homology"/>
<evidence type="ECO:0000256" key="4">
    <source>
        <dbReference type="ARBA" id="ARBA00022989"/>
    </source>
</evidence>
<dbReference type="GO" id="GO:1903425">
    <property type="term" value="F:fluoride transmembrane transporter activity"/>
    <property type="evidence" value="ECO:0007669"/>
    <property type="project" value="TreeGrafter"/>
</dbReference>
<evidence type="ECO:0000313" key="9">
    <source>
        <dbReference type="EMBL" id="EJW97643.1"/>
    </source>
</evidence>
<evidence type="ECO:0000256" key="6">
    <source>
        <dbReference type="ARBA" id="ARBA00035120"/>
    </source>
</evidence>
<organism evidence="9">
    <name type="scientific">gut metagenome</name>
    <dbReference type="NCBI Taxonomy" id="749906"/>
    <lineage>
        <taxon>unclassified sequences</taxon>
        <taxon>metagenomes</taxon>
        <taxon>organismal metagenomes</taxon>
    </lineage>
</organism>
<dbReference type="PANTHER" id="PTHR28259">
    <property type="entry name" value="FLUORIDE EXPORT PROTEIN 1-RELATED"/>
    <property type="match status" value="1"/>
</dbReference>
<evidence type="ECO:0000256" key="5">
    <source>
        <dbReference type="ARBA" id="ARBA00023136"/>
    </source>
</evidence>
<dbReference type="EMBL" id="AMCI01004657">
    <property type="protein sequence ID" value="EJW97643.1"/>
    <property type="molecule type" value="Genomic_DNA"/>
</dbReference>
<feature type="transmembrane region" description="Helical" evidence="8">
    <location>
        <begin position="103"/>
        <end position="124"/>
    </location>
</feature>
<keyword evidence="4 8" id="KW-1133">Transmembrane helix</keyword>
<keyword evidence="5 8" id="KW-0472">Membrane</keyword>
<evidence type="ECO:0000256" key="8">
    <source>
        <dbReference type="SAM" id="Phobius"/>
    </source>
</evidence>
<protein>
    <submittedName>
        <fullName evidence="9">Camphor resistance CrcB protein</fullName>
    </submittedName>
</protein>
<feature type="transmembrane region" description="Helical" evidence="8">
    <location>
        <begin position="7"/>
        <end position="25"/>
    </location>
</feature>